<dbReference type="InterPro" id="IPR018392">
    <property type="entry name" value="LysM"/>
</dbReference>
<sequence>MHVVAPGETLVGISKRYNTSIKDLAAANNIQPHAMLKMGDRLVIPGRSGGRTALLQTPPAPAPAPAPVVQAAPPVRT</sequence>
<comment type="caution">
    <text evidence="3">The sequence shown here is derived from an EMBL/GenBank/DDBJ whole genome shotgun (WGS) entry which is preliminary data.</text>
</comment>
<organism evidence="3 4">
    <name type="scientific">Rhodoplanes roseus</name>
    <dbReference type="NCBI Taxonomy" id="29409"/>
    <lineage>
        <taxon>Bacteria</taxon>
        <taxon>Pseudomonadati</taxon>
        <taxon>Pseudomonadota</taxon>
        <taxon>Alphaproteobacteria</taxon>
        <taxon>Hyphomicrobiales</taxon>
        <taxon>Nitrobacteraceae</taxon>
        <taxon>Rhodoplanes</taxon>
    </lineage>
</organism>
<reference evidence="3 4" key="1">
    <citation type="submission" date="2017-07" db="EMBL/GenBank/DDBJ databases">
        <title>Draft Genome Sequences of Select Purple Nonsulfur Bacteria.</title>
        <authorList>
            <person name="Lasarre B."/>
            <person name="Mckinlay J.B."/>
        </authorList>
    </citation>
    <scope>NUCLEOTIDE SEQUENCE [LARGE SCALE GENOMIC DNA]</scope>
    <source>
        <strain evidence="3 4">DSM 5909</strain>
    </source>
</reference>
<name>A0A327K3H4_9BRAD</name>
<protein>
    <recommendedName>
        <fullName evidence="2">LysM domain-containing protein</fullName>
    </recommendedName>
</protein>
<dbReference type="PROSITE" id="PS51782">
    <property type="entry name" value="LYSM"/>
    <property type="match status" value="1"/>
</dbReference>
<gene>
    <name evidence="3" type="ORF">CH341_31860</name>
</gene>
<accession>A0A327K3H4</accession>
<dbReference type="CDD" id="cd00118">
    <property type="entry name" value="LysM"/>
    <property type="match status" value="1"/>
</dbReference>
<dbReference type="PANTHER" id="PTHR33734:SF22">
    <property type="entry name" value="MEMBRANE-BOUND LYTIC MUREIN TRANSGLYCOSYLASE D"/>
    <property type="match status" value="1"/>
</dbReference>
<dbReference type="EMBL" id="NPEX01000720">
    <property type="protein sequence ID" value="RAI33300.1"/>
    <property type="molecule type" value="Genomic_DNA"/>
</dbReference>
<evidence type="ECO:0000259" key="2">
    <source>
        <dbReference type="PROSITE" id="PS51782"/>
    </source>
</evidence>
<dbReference type="Pfam" id="PF01476">
    <property type="entry name" value="LysM"/>
    <property type="match status" value="1"/>
</dbReference>
<keyword evidence="4" id="KW-1185">Reference proteome</keyword>
<dbReference type="Proteomes" id="UP000249130">
    <property type="component" value="Unassembled WGS sequence"/>
</dbReference>
<dbReference type="PANTHER" id="PTHR33734">
    <property type="entry name" value="LYSM DOMAIN-CONTAINING GPI-ANCHORED PROTEIN 2"/>
    <property type="match status" value="1"/>
</dbReference>
<feature type="region of interest" description="Disordered" evidence="1">
    <location>
        <begin position="56"/>
        <end position="77"/>
    </location>
</feature>
<feature type="non-terminal residue" evidence="3">
    <location>
        <position position="77"/>
    </location>
</feature>
<dbReference type="RefSeq" id="WP_245431346.1">
    <property type="nucleotide sequence ID" value="NZ_NPEX01000720.1"/>
</dbReference>
<dbReference type="SMART" id="SM00257">
    <property type="entry name" value="LysM"/>
    <property type="match status" value="1"/>
</dbReference>
<feature type="compositionally biased region" description="Low complexity" evidence="1">
    <location>
        <begin position="67"/>
        <end position="77"/>
    </location>
</feature>
<evidence type="ECO:0000313" key="4">
    <source>
        <dbReference type="Proteomes" id="UP000249130"/>
    </source>
</evidence>
<proteinExistence type="predicted"/>
<dbReference type="InterPro" id="IPR036779">
    <property type="entry name" value="LysM_dom_sf"/>
</dbReference>
<dbReference type="Gene3D" id="3.10.350.10">
    <property type="entry name" value="LysM domain"/>
    <property type="match status" value="1"/>
</dbReference>
<evidence type="ECO:0000256" key="1">
    <source>
        <dbReference type="SAM" id="MobiDB-lite"/>
    </source>
</evidence>
<feature type="domain" description="LysM" evidence="2">
    <location>
        <begin position="1"/>
        <end position="44"/>
    </location>
</feature>
<dbReference type="SUPFAM" id="SSF54106">
    <property type="entry name" value="LysM domain"/>
    <property type="match status" value="1"/>
</dbReference>
<evidence type="ECO:0000313" key="3">
    <source>
        <dbReference type="EMBL" id="RAI33300.1"/>
    </source>
</evidence>
<dbReference type="AlphaFoldDB" id="A0A327K3H4"/>